<evidence type="ECO:0000313" key="2">
    <source>
        <dbReference type="Proteomes" id="UP000178684"/>
    </source>
</evidence>
<name>A0A1F5X2J4_9BACT</name>
<dbReference type="InterPro" id="IPR013783">
    <property type="entry name" value="Ig-like_fold"/>
</dbReference>
<organism evidence="1 2">
    <name type="scientific">Candidatus Giovannonibacteria bacterium RIFCSPLOWO2_01_FULL_46_13</name>
    <dbReference type="NCBI Taxonomy" id="1798352"/>
    <lineage>
        <taxon>Bacteria</taxon>
        <taxon>Candidatus Giovannoniibacteriota</taxon>
    </lineage>
</organism>
<evidence type="ECO:0000313" key="1">
    <source>
        <dbReference type="EMBL" id="OGF82119.1"/>
    </source>
</evidence>
<reference evidence="1 2" key="1">
    <citation type="journal article" date="2016" name="Nat. Commun.">
        <title>Thousands of microbial genomes shed light on interconnected biogeochemical processes in an aquifer system.</title>
        <authorList>
            <person name="Anantharaman K."/>
            <person name="Brown C.T."/>
            <person name="Hug L.A."/>
            <person name="Sharon I."/>
            <person name="Castelle C.J."/>
            <person name="Probst A.J."/>
            <person name="Thomas B.C."/>
            <person name="Singh A."/>
            <person name="Wilkins M.J."/>
            <person name="Karaoz U."/>
            <person name="Brodie E.L."/>
            <person name="Williams K.H."/>
            <person name="Hubbard S.S."/>
            <person name="Banfield J.F."/>
        </authorList>
    </citation>
    <scope>NUCLEOTIDE SEQUENCE [LARGE SCALE GENOMIC DNA]</scope>
</reference>
<accession>A0A1F5X2J4</accession>
<dbReference type="Gene3D" id="2.60.40.10">
    <property type="entry name" value="Immunoglobulins"/>
    <property type="match status" value="1"/>
</dbReference>
<protein>
    <recommendedName>
        <fullName evidence="3">Bacterial Ig domain-containing protein</fullName>
    </recommendedName>
</protein>
<dbReference type="AlphaFoldDB" id="A0A1F5X2J4"/>
<dbReference type="EMBL" id="MFIE01000032">
    <property type="protein sequence ID" value="OGF82119.1"/>
    <property type="molecule type" value="Genomic_DNA"/>
</dbReference>
<dbReference type="Proteomes" id="UP000178684">
    <property type="component" value="Unassembled WGS sequence"/>
</dbReference>
<sequence>MRVSHKKLLILAVGILLFVYGLWQARDFIAGPRVYLESPFEGEVVEAIPLEVRGQAFDVVKFTLNGRTIFTDEDGNFKEKILLAPGVNDIEIYAEDKFGHQKKINRTVLLK</sequence>
<comment type="caution">
    <text evidence="1">The sequence shown here is derived from an EMBL/GenBank/DDBJ whole genome shotgun (WGS) entry which is preliminary data.</text>
</comment>
<dbReference type="Pfam" id="PF09136">
    <property type="entry name" value="Glucodextran_B"/>
    <property type="match status" value="1"/>
</dbReference>
<proteinExistence type="predicted"/>
<gene>
    <name evidence="1" type="ORF">A3B18_03360</name>
</gene>
<evidence type="ECO:0008006" key="3">
    <source>
        <dbReference type="Google" id="ProtNLM"/>
    </source>
</evidence>